<proteinExistence type="predicted"/>
<keyword evidence="11" id="KW-0418">Kinase</keyword>
<dbReference type="OrthoDB" id="9797097at2"/>
<dbReference type="InterPro" id="IPR004358">
    <property type="entry name" value="Sig_transdc_His_kin-like_C"/>
</dbReference>
<dbReference type="EC" id="2.7.13.3" evidence="2"/>
<dbReference type="SUPFAM" id="SSF52172">
    <property type="entry name" value="CheY-like"/>
    <property type="match status" value="1"/>
</dbReference>
<dbReference type="SUPFAM" id="SSF47384">
    <property type="entry name" value="Homodimeric domain of signal transducing histidine kinase"/>
    <property type="match status" value="1"/>
</dbReference>
<dbReference type="Gene3D" id="3.40.50.2300">
    <property type="match status" value="1"/>
</dbReference>
<dbReference type="SUPFAM" id="SSF63829">
    <property type="entry name" value="Calcium-dependent phosphotriesterase"/>
    <property type="match status" value="2"/>
</dbReference>
<evidence type="ECO:0000259" key="10">
    <source>
        <dbReference type="PROSITE" id="PS50110"/>
    </source>
</evidence>
<dbReference type="InterPro" id="IPR003594">
    <property type="entry name" value="HATPase_dom"/>
</dbReference>
<dbReference type="SMART" id="SM00387">
    <property type="entry name" value="HATPase_c"/>
    <property type="match status" value="1"/>
</dbReference>
<dbReference type="InterPro" id="IPR011006">
    <property type="entry name" value="CheY-like_superfamily"/>
</dbReference>
<dbReference type="CDD" id="cd00075">
    <property type="entry name" value="HATPase"/>
    <property type="match status" value="1"/>
</dbReference>
<feature type="coiled-coil region" evidence="7">
    <location>
        <begin position="839"/>
        <end position="873"/>
    </location>
</feature>
<dbReference type="InterPro" id="IPR036890">
    <property type="entry name" value="HATPase_C_sf"/>
</dbReference>
<dbReference type="Pfam" id="PF12833">
    <property type="entry name" value="HTH_18"/>
    <property type="match status" value="1"/>
</dbReference>
<dbReference type="FunFam" id="1.10.287.130:FF:000034">
    <property type="entry name" value="Two-component system sensor histidine kinase/response regulator"/>
    <property type="match status" value="1"/>
</dbReference>
<feature type="modified residue" description="4-aspartylphosphate" evidence="6">
    <location>
        <position position="1195"/>
    </location>
</feature>
<dbReference type="InterPro" id="IPR005467">
    <property type="entry name" value="His_kinase_dom"/>
</dbReference>
<dbReference type="CDD" id="cd17574">
    <property type="entry name" value="REC_OmpR"/>
    <property type="match status" value="1"/>
</dbReference>
<keyword evidence="5" id="KW-0804">Transcription</keyword>
<dbReference type="PANTHER" id="PTHR43547">
    <property type="entry name" value="TWO-COMPONENT HISTIDINE KINASE"/>
    <property type="match status" value="1"/>
</dbReference>
<dbReference type="InterPro" id="IPR001789">
    <property type="entry name" value="Sig_transdc_resp-reg_receiver"/>
</dbReference>
<evidence type="ECO:0000259" key="8">
    <source>
        <dbReference type="PROSITE" id="PS01124"/>
    </source>
</evidence>
<keyword evidence="12" id="KW-1185">Reference proteome</keyword>
<dbReference type="InterPro" id="IPR018060">
    <property type="entry name" value="HTH_AraC"/>
</dbReference>
<dbReference type="RefSeq" id="WP_136410937.1">
    <property type="nucleotide sequence ID" value="NZ_CP039393.1"/>
</dbReference>
<evidence type="ECO:0000256" key="4">
    <source>
        <dbReference type="ARBA" id="ARBA00023015"/>
    </source>
</evidence>
<feature type="domain" description="Histidine kinase" evidence="9">
    <location>
        <begin position="890"/>
        <end position="1116"/>
    </location>
</feature>
<dbReference type="CDD" id="cd00082">
    <property type="entry name" value="HisKA"/>
    <property type="match status" value="1"/>
</dbReference>
<evidence type="ECO:0000313" key="12">
    <source>
        <dbReference type="Proteomes" id="UP000297031"/>
    </source>
</evidence>
<dbReference type="InterPro" id="IPR013783">
    <property type="entry name" value="Ig-like_fold"/>
</dbReference>
<protein>
    <recommendedName>
        <fullName evidence="2">histidine kinase</fullName>
        <ecNumber evidence="2">2.7.13.3</ecNumber>
    </recommendedName>
</protein>
<name>A0A4V1D1V5_9BACT</name>
<keyword evidence="3 6" id="KW-0597">Phosphoprotein</keyword>
<dbReference type="InterPro" id="IPR003661">
    <property type="entry name" value="HisK_dim/P_dom"/>
</dbReference>
<dbReference type="SUPFAM" id="SSF55874">
    <property type="entry name" value="ATPase domain of HSP90 chaperone/DNA topoisomerase II/histidine kinase"/>
    <property type="match status" value="1"/>
</dbReference>
<dbReference type="Gene3D" id="1.10.287.130">
    <property type="match status" value="1"/>
</dbReference>
<reference evidence="11 12" key="1">
    <citation type="submission" date="2019-02" db="EMBL/GenBank/DDBJ databases">
        <title>Isolation and identification of novel species under the genus Muribaculum.</title>
        <authorList>
            <person name="Miyake S."/>
            <person name="Ding Y."/>
            <person name="Low A."/>
            <person name="Soh M."/>
            <person name="Seedorf H."/>
        </authorList>
    </citation>
    <scope>NUCLEOTIDE SEQUENCE [LARGE SCALE GENOMIC DNA]</scope>
    <source>
        <strain evidence="11 12">TLL-A4</strain>
    </source>
</reference>
<evidence type="ECO:0000256" key="7">
    <source>
        <dbReference type="SAM" id="Coils"/>
    </source>
</evidence>
<sequence>MSQGFADDYNTRYITIHEGLPHNFVDDIHRDSKGFIWMALNGGGVARYDGHDFVTFGPSSSLRKIKSIFATTLSEDKFNRLWTVTDRGLDIIDMEKLSTLAEDDPIFAKLEQGDNPIDISKIDFATSDKNGNMWLHADTIIAKVSFNDDGSIDRIATLTHDPLNVSVLKIKDIEGNGTLWTSINGEIMNIEDQGATITLKPVADCLKLDPHTYVSDFIAKGDNVWISTDLGLYRYDPSANMVKRYVYNPADPKSLSQNFITDLDITADKRLIASTLRGINIYNPINDNFERVGDMPQSDPRAVFNNNFINCVEVDSDRIWFGTEGGGLNKFVPRNIYITDIFHDPNRTSSLSDNPVNSIYEDVDGTVWIGTVEGGLNRAHSDMKSFDHFTAENGAITHNSVSAITADRDGRLWVGTWGGGLNVIDRKNPSHRIETINATDDGSLPIGYIGALAYDSINNGIWIGSNLGLYFRDLNTGRITEPFKGAADGVPGTIGTAIDKKGHLWVGSLTGVYDIVLNERKPDGTFTYRHISHKLNDPKSKTADKISSIYMSSDGSMWFGTNGNGVYHRVTDENGEKFINYTTDEGMPSDIVNGILEDNDGYMWISTANGLARLNPDDGTFINYDRTDGLANDQFYWNASYRLSDGRLLFGTVDGLIKLDGVTKKSKELHYPVYFTSLSVANEPVHAGSDITPLDISSTKHITIHERDKSFTVGFSALDYDRDNAGHYSYRLVGFDDKWITLPVDRRYVTYTNLEPGVYKLQVRYVPEGSQPDESEISQLVITVKPYFYRTPWFMMIMILLVGASAWLFHYYRVKSLTNQRTLLQASVEERTSEIRQQKQLLEARAVALSEQNDMLKRNNEEITEQKTQLIDMSRRVQDLAMDRISFFTNITHEFRTPITLIIGPTQRALKLSYNPQVIEQLNYVERNARYLLNLVNQLMDFRKLESGKMEIVRTRGNFVKMANEILTPFQPFAAERNITLRSLFHIPQPELDFDGDALRKVIPNLLSNAIKFTPDGGTVTFYAAMLPQGKNRPEPMLYLDITDSGNGIPESEINKVFDRFYQGKSQIKYPIPGSSGSGIGLYLCKSIVELFGGSIWARNNRTRGCSFRVLLPMSNVEEATNSLLPAPTAPASVPMVPVMQPSPGITILVVEDNNDMRRFICSVLRDKYNLLEASNGEEALSILLSNQVDFIISDLMMPVMDGLELSRRVKEDFAISHIPFLMLTAKTGQESRLESYRVGVDEYLLKPFDEELLLTRISNILENKRRHQSKFNIDMDVDELNIEDESRDKKFIDQVMEVVKNNYKNSYFEVGDFAEALGISRSLLNKKLQNLTRQSATKFMRNYRMSIARELILKNRKTRNMNVSEIAYEVGFNDSKYFTRCFTRQFNVTPSSMLNGDDT</sequence>
<evidence type="ECO:0000256" key="3">
    <source>
        <dbReference type="ARBA" id="ARBA00022553"/>
    </source>
</evidence>
<dbReference type="PRINTS" id="PR00344">
    <property type="entry name" value="BCTRLSENSOR"/>
</dbReference>
<dbReference type="Pfam" id="PF02518">
    <property type="entry name" value="HATPase_c"/>
    <property type="match status" value="1"/>
</dbReference>
<dbReference type="KEGG" id="mgod:E7746_11870"/>
<dbReference type="GO" id="GO:0003700">
    <property type="term" value="F:DNA-binding transcription factor activity"/>
    <property type="evidence" value="ECO:0007669"/>
    <property type="project" value="InterPro"/>
</dbReference>
<dbReference type="GO" id="GO:0043565">
    <property type="term" value="F:sequence-specific DNA binding"/>
    <property type="evidence" value="ECO:0007669"/>
    <property type="project" value="InterPro"/>
</dbReference>
<evidence type="ECO:0000256" key="5">
    <source>
        <dbReference type="ARBA" id="ARBA00023163"/>
    </source>
</evidence>
<dbReference type="Pfam" id="PF07495">
    <property type="entry name" value="Y_Y_Y"/>
    <property type="match status" value="1"/>
</dbReference>
<dbReference type="SUPFAM" id="SSF46689">
    <property type="entry name" value="Homeodomain-like"/>
    <property type="match status" value="1"/>
</dbReference>
<dbReference type="SMART" id="SM00448">
    <property type="entry name" value="REC"/>
    <property type="match status" value="1"/>
</dbReference>
<dbReference type="EMBL" id="CP039393">
    <property type="protein sequence ID" value="QCD36528.1"/>
    <property type="molecule type" value="Genomic_DNA"/>
</dbReference>
<evidence type="ECO:0000256" key="2">
    <source>
        <dbReference type="ARBA" id="ARBA00012438"/>
    </source>
</evidence>
<organism evidence="11 12">
    <name type="scientific">Muribaculum gordoncarteri</name>
    <dbReference type="NCBI Taxonomy" id="2530390"/>
    <lineage>
        <taxon>Bacteria</taxon>
        <taxon>Pseudomonadati</taxon>
        <taxon>Bacteroidota</taxon>
        <taxon>Bacteroidia</taxon>
        <taxon>Bacteroidales</taxon>
        <taxon>Muribaculaceae</taxon>
        <taxon>Muribaculum</taxon>
    </lineage>
</organism>
<dbReference type="InterPro" id="IPR015943">
    <property type="entry name" value="WD40/YVTN_repeat-like_dom_sf"/>
</dbReference>
<dbReference type="Pfam" id="PF00072">
    <property type="entry name" value="Response_reg"/>
    <property type="match status" value="1"/>
</dbReference>
<dbReference type="PROSITE" id="PS01124">
    <property type="entry name" value="HTH_ARAC_FAMILY_2"/>
    <property type="match status" value="1"/>
</dbReference>
<dbReference type="PROSITE" id="PS50110">
    <property type="entry name" value="RESPONSE_REGULATORY"/>
    <property type="match status" value="1"/>
</dbReference>
<dbReference type="InterPro" id="IPR009057">
    <property type="entry name" value="Homeodomain-like_sf"/>
</dbReference>
<keyword evidence="7" id="KW-0175">Coiled coil</keyword>
<evidence type="ECO:0000256" key="6">
    <source>
        <dbReference type="PROSITE-ProRule" id="PRU00169"/>
    </source>
</evidence>
<evidence type="ECO:0000313" key="11">
    <source>
        <dbReference type="EMBL" id="QCD36528.1"/>
    </source>
</evidence>
<dbReference type="InterPro" id="IPR036097">
    <property type="entry name" value="HisK_dim/P_sf"/>
</dbReference>
<feature type="domain" description="HTH araC/xylS-type" evidence="8">
    <location>
        <begin position="1294"/>
        <end position="1397"/>
    </location>
</feature>
<evidence type="ECO:0000256" key="1">
    <source>
        <dbReference type="ARBA" id="ARBA00000085"/>
    </source>
</evidence>
<dbReference type="PANTHER" id="PTHR43547:SF2">
    <property type="entry name" value="HYBRID SIGNAL TRANSDUCTION HISTIDINE KINASE C"/>
    <property type="match status" value="1"/>
</dbReference>
<evidence type="ECO:0000259" key="9">
    <source>
        <dbReference type="PROSITE" id="PS50109"/>
    </source>
</evidence>
<dbReference type="Gene3D" id="3.30.565.10">
    <property type="entry name" value="Histidine kinase-like ATPase, C-terminal domain"/>
    <property type="match status" value="1"/>
</dbReference>
<gene>
    <name evidence="11" type="ORF">E7746_11870</name>
</gene>
<dbReference type="Pfam" id="PF07494">
    <property type="entry name" value="Reg_prop"/>
    <property type="match status" value="4"/>
</dbReference>
<dbReference type="Gene3D" id="2.130.10.10">
    <property type="entry name" value="YVTN repeat-like/Quinoprotein amine dehydrogenase"/>
    <property type="match status" value="2"/>
</dbReference>
<dbReference type="PROSITE" id="PS50109">
    <property type="entry name" value="HIS_KIN"/>
    <property type="match status" value="1"/>
</dbReference>
<dbReference type="InterPro" id="IPR011123">
    <property type="entry name" value="Y_Y_Y"/>
</dbReference>
<keyword evidence="11" id="KW-0808">Transferase</keyword>
<accession>A0A4V1D1V5</accession>
<keyword evidence="4" id="KW-0805">Transcription regulation</keyword>
<comment type="catalytic activity">
    <reaction evidence="1">
        <text>ATP + protein L-histidine = ADP + protein N-phospho-L-histidine.</text>
        <dbReference type="EC" id="2.7.13.3"/>
    </reaction>
</comment>
<dbReference type="Gene3D" id="1.10.10.60">
    <property type="entry name" value="Homeodomain-like"/>
    <property type="match status" value="1"/>
</dbReference>
<dbReference type="Gene3D" id="2.60.40.10">
    <property type="entry name" value="Immunoglobulins"/>
    <property type="match status" value="1"/>
</dbReference>
<dbReference type="SMART" id="SM00342">
    <property type="entry name" value="HTH_ARAC"/>
    <property type="match status" value="1"/>
</dbReference>
<dbReference type="GO" id="GO:0000155">
    <property type="term" value="F:phosphorelay sensor kinase activity"/>
    <property type="evidence" value="ECO:0007669"/>
    <property type="project" value="InterPro"/>
</dbReference>
<feature type="domain" description="Response regulatory" evidence="10">
    <location>
        <begin position="1147"/>
        <end position="1262"/>
    </location>
</feature>
<dbReference type="SMART" id="SM00388">
    <property type="entry name" value="HisKA"/>
    <property type="match status" value="1"/>
</dbReference>
<dbReference type="InterPro" id="IPR011110">
    <property type="entry name" value="Reg_prop"/>
</dbReference>
<dbReference type="Proteomes" id="UP000297031">
    <property type="component" value="Chromosome"/>
</dbReference>
<dbReference type="Pfam" id="PF00512">
    <property type="entry name" value="HisKA"/>
    <property type="match status" value="1"/>
</dbReference>